<evidence type="ECO:0000256" key="1">
    <source>
        <dbReference type="ARBA" id="ARBA00023125"/>
    </source>
</evidence>
<keyword evidence="1 2" id="KW-0238">DNA-binding</keyword>
<evidence type="ECO:0000313" key="4">
    <source>
        <dbReference type="EMBL" id="GGM93412.1"/>
    </source>
</evidence>
<feature type="domain" description="Core-binding (CB)" evidence="3">
    <location>
        <begin position="12"/>
        <end position="96"/>
    </location>
</feature>
<proteinExistence type="predicted"/>
<evidence type="ECO:0000256" key="2">
    <source>
        <dbReference type="PROSITE-ProRule" id="PRU01248"/>
    </source>
</evidence>
<sequence>MSLADPPTPVVTAADALLTRYAEYEASERGLATRSIERNARALRPFVECRMHDGQRGLEQLTAAEVTAFVVEQARLAPRSLAHLMPALRSLLPYLHVTGVIPVGLASAVPTVARW</sequence>
<comment type="caution">
    <text evidence="4">The sequence shown here is derived from an EMBL/GenBank/DDBJ whole genome shotgun (WGS) entry which is preliminary data.</text>
</comment>
<evidence type="ECO:0000259" key="3">
    <source>
        <dbReference type="PROSITE" id="PS51900"/>
    </source>
</evidence>
<reference evidence="5" key="1">
    <citation type="journal article" date="2019" name="Int. J. Syst. Evol. Microbiol.">
        <title>The Global Catalogue of Microorganisms (GCM) 10K type strain sequencing project: providing services to taxonomists for standard genome sequencing and annotation.</title>
        <authorList>
            <consortium name="The Broad Institute Genomics Platform"/>
            <consortium name="The Broad Institute Genome Sequencing Center for Infectious Disease"/>
            <person name="Wu L."/>
            <person name="Ma J."/>
        </authorList>
    </citation>
    <scope>NUCLEOTIDE SEQUENCE [LARGE SCALE GENOMIC DNA]</scope>
    <source>
        <strain evidence="5">CGMCC 4.7319</strain>
    </source>
</reference>
<name>A0ABQ2HWB3_9PSEU</name>
<dbReference type="EMBL" id="BMNC01000004">
    <property type="protein sequence ID" value="GGM93412.1"/>
    <property type="molecule type" value="Genomic_DNA"/>
</dbReference>
<dbReference type="Gene3D" id="1.10.150.130">
    <property type="match status" value="1"/>
</dbReference>
<dbReference type="RefSeq" id="WP_189155671.1">
    <property type="nucleotide sequence ID" value="NZ_BMNC01000004.1"/>
</dbReference>
<dbReference type="InterPro" id="IPR010998">
    <property type="entry name" value="Integrase_recombinase_N"/>
</dbReference>
<gene>
    <name evidence="4" type="ORF">GCM10011609_33660</name>
</gene>
<protein>
    <recommendedName>
        <fullName evidence="3">Core-binding (CB) domain-containing protein</fullName>
    </recommendedName>
</protein>
<dbReference type="InterPro" id="IPR044068">
    <property type="entry name" value="CB"/>
</dbReference>
<accession>A0ABQ2HWB3</accession>
<dbReference type="PROSITE" id="PS51900">
    <property type="entry name" value="CB"/>
    <property type="match status" value="1"/>
</dbReference>
<evidence type="ECO:0000313" key="5">
    <source>
        <dbReference type="Proteomes" id="UP000597656"/>
    </source>
</evidence>
<organism evidence="4 5">
    <name type="scientific">Lentzea pudingi</name>
    <dbReference type="NCBI Taxonomy" id="1789439"/>
    <lineage>
        <taxon>Bacteria</taxon>
        <taxon>Bacillati</taxon>
        <taxon>Actinomycetota</taxon>
        <taxon>Actinomycetes</taxon>
        <taxon>Pseudonocardiales</taxon>
        <taxon>Pseudonocardiaceae</taxon>
        <taxon>Lentzea</taxon>
    </lineage>
</organism>
<dbReference type="Proteomes" id="UP000597656">
    <property type="component" value="Unassembled WGS sequence"/>
</dbReference>
<dbReference type="InterPro" id="IPR004107">
    <property type="entry name" value="Integrase_SAM-like_N"/>
</dbReference>
<dbReference type="Pfam" id="PF02899">
    <property type="entry name" value="Phage_int_SAM_1"/>
    <property type="match status" value="1"/>
</dbReference>
<keyword evidence="5" id="KW-1185">Reference proteome</keyword>